<dbReference type="PANTHER" id="PTHR30042">
    <property type="entry name" value="POTASSIUM-TRANSPORTING ATPASE C CHAIN"/>
    <property type="match status" value="1"/>
</dbReference>
<dbReference type="NCBIfam" id="NF001454">
    <property type="entry name" value="PRK00315.1"/>
    <property type="match status" value="1"/>
</dbReference>
<keyword evidence="9 11" id="KW-0406">Ion transport</keyword>
<comment type="subunit">
    <text evidence="11">The system is composed of three essential subunits: KdpA, KdpB and KdpC.</text>
</comment>
<keyword evidence="4 11" id="KW-0812">Transmembrane</keyword>
<gene>
    <name evidence="11" type="primary">kdpC</name>
    <name evidence="12" type="ORF">EDE15_1884</name>
</gene>
<keyword evidence="2 11" id="KW-1003">Cell membrane</keyword>
<comment type="subcellular location">
    <subcellularLocation>
        <location evidence="11">Cell membrane</location>
        <topology evidence="11">Single-pass membrane protein</topology>
    </subcellularLocation>
</comment>
<dbReference type="GO" id="GO:0005524">
    <property type="term" value="F:ATP binding"/>
    <property type="evidence" value="ECO:0007669"/>
    <property type="project" value="UniProtKB-UniRule"/>
</dbReference>
<name>A0A3R9QH06_9BACT</name>
<dbReference type="HAMAP" id="MF_00276">
    <property type="entry name" value="KdpC"/>
    <property type="match status" value="1"/>
</dbReference>
<dbReference type="Proteomes" id="UP000269669">
    <property type="component" value="Unassembled WGS sequence"/>
</dbReference>
<keyword evidence="7 11" id="KW-0630">Potassium</keyword>
<dbReference type="RefSeq" id="WP_125484987.1">
    <property type="nucleotide sequence ID" value="NZ_RSDW01000001.1"/>
</dbReference>
<keyword evidence="6 11" id="KW-0067">ATP-binding</keyword>
<evidence type="ECO:0000313" key="13">
    <source>
        <dbReference type="Proteomes" id="UP000269669"/>
    </source>
</evidence>
<keyword evidence="8 11" id="KW-1133">Transmembrane helix</keyword>
<evidence type="ECO:0000313" key="12">
    <source>
        <dbReference type="EMBL" id="RSL16372.1"/>
    </source>
</evidence>
<evidence type="ECO:0000256" key="9">
    <source>
        <dbReference type="ARBA" id="ARBA00023065"/>
    </source>
</evidence>
<evidence type="ECO:0000256" key="1">
    <source>
        <dbReference type="ARBA" id="ARBA00022448"/>
    </source>
</evidence>
<evidence type="ECO:0000256" key="8">
    <source>
        <dbReference type="ARBA" id="ARBA00022989"/>
    </source>
</evidence>
<evidence type="ECO:0000256" key="2">
    <source>
        <dbReference type="ARBA" id="ARBA00022475"/>
    </source>
</evidence>
<dbReference type="InterPro" id="IPR003820">
    <property type="entry name" value="KdpC"/>
</dbReference>
<comment type="function">
    <text evidence="11">Part of the high-affinity ATP-driven potassium transport (or Kdp) system, which catalyzes the hydrolysis of ATP coupled with the electrogenic transport of potassium into the cytoplasm. This subunit acts as a catalytic chaperone that increases the ATP-binding affinity of the ATP-hydrolyzing subunit KdpB by the formation of a transient KdpB/KdpC/ATP ternary complex.</text>
</comment>
<proteinExistence type="inferred from homology"/>
<reference evidence="12 13" key="1">
    <citation type="submission" date="2018-12" db="EMBL/GenBank/DDBJ databases">
        <title>Sequencing of bacterial isolates from soil warming experiment in Harvard Forest, Massachusetts, USA.</title>
        <authorList>
            <person name="Deangelis K."/>
        </authorList>
    </citation>
    <scope>NUCLEOTIDE SEQUENCE [LARGE SCALE GENOMIC DNA]</scope>
    <source>
        <strain evidence="12 13">EB153</strain>
    </source>
</reference>
<dbReference type="GO" id="GO:0005886">
    <property type="term" value="C:plasma membrane"/>
    <property type="evidence" value="ECO:0007669"/>
    <property type="project" value="UniProtKB-SubCell"/>
</dbReference>
<keyword evidence="10 11" id="KW-0472">Membrane</keyword>
<dbReference type="AlphaFoldDB" id="A0A3R9QH06"/>
<keyword evidence="3 11" id="KW-0633">Potassium transport</keyword>
<dbReference type="PANTHER" id="PTHR30042:SF2">
    <property type="entry name" value="POTASSIUM-TRANSPORTING ATPASE KDPC SUBUNIT"/>
    <property type="match status" value="1"/>
</dbReference>
<evidence type="ECO:0000256" key="11">
    <source>
        <dbReference type="HAMAP-Rule" id="MF_00276"/>
    </source>
</evidence>
<evidence type="ECO:0000256" key="6">
    <source>
        <dbReference type="ARBA" id="ARBA00022840"/>
    </source>
</evidence>
<protein>
    <recommendedName>
        <fullName evidence="11">Potassium-transporting ATPase KdpC subunit</fullName>
    </recommendedName>
    <alternativeName>
        <fullName evidence="11">ATP phosphohydrolase [potassium-transporting] C chain</fullName>
    </alternativeName>
    <alternativeName>
        <fullName evidence="11">Potassium-binding and translocating subunit C</fullName>
    </alternativeName>
    <alternativeName>
        <fullName evidence="11">Potassium-translocating ATPase C chain</fullName>
    </alternativeName>
</protein>
<sequence>MRRNFVIALLYTVVTTIVFGLVYPLVVTGFAQVLFRDKANGQLIYQNGQLVGSRIIGQPFSGAGYFHSRPSAAGNGYDAANSGGSNYAPTNKKLIDRVSGDVATFQTDHPGSDVPVDLVTASGSGLDPHITPAGAEFQVERVARQRHLSADAVRKLIASHTEGRQLGFLGEPRVNVLELNLDLDHVAPLTVAAR</sequence>
<evidence type="ECO:0000256" key="10">
    <source>
        <dbReference type="ARBA" id="ARBA00023136"/>
    </source>
</evidence>
<dbReference type="OrthoDB" id="9809491at2"/>
<keyword evidence="1 11" id="KW-0813">Transport</keyword>
<evidence type="ECO:0000256" key="5">
    <source>
        <dbReference type="ARBA" id="ARBA00022741"/>
    </source>
</evidence>
<organism evidence="12 13">
    <name type="scientific">Edaphobacter aggregans</name>
    <dbReference type="NCBI Taxonomy" id="570835"/>
    <lineage>
        <taxon>Bacteria</taxon>
        <taxon>Pseudomonadati</taxon>
        <taxon>Acidobacteriota</taxon>
        <taxon>Terriglobia</taxon>
        <taxon>Terriglobales</taxon>
        <taxon>Acidobacteriaceae</taxon>
        <taxon>Edaphobacter</taxon>
    </lineage>
</organism>
<accession>A0A3R9QH06</accession>
<dbReference type="GO" id="GO:0008556">
    <property type="term" value="F:P-type potassium transmembrane transporter activity"/>
    <property type="evidence" value="ECO:0007669"/>
    <property type="project" value="InterPro"/>
</dbReference>
<comment type="similarity">
    <text evidence="11">Belongs to the KdpC family.</text>
</comment>
<evidence type="ECO:0000256" key="3">
    <source>
        <dbReference type="ARBA" id="ARBA00022538"/>
    </source>
</evidence>
<evidence type="ECO:0000256" key="7">
    <source>
        <dbReference type="ARBA" id="ARBA00022958"/>
    </source>
</evidence>
<dbReference type="PIRSF" id="PIRSF001296">
    <property type="entry name" value="K_ATPase_KdpC"/>
    <property type="match status" value="1"/>
</dbReference>
<dbReference type="NCBIfam" id="TIGR00681">
    <property type="entry name" value="kdpC"/>
    <property type="match status" value="1"/>
</dbReference>
<dbReference type="EMBL" id="RSDW01000001">
    <property type="protein sequence ID" value="RSL16372.1"/>
    <property type="molecule type" value="Genomic_DNA"/>
</dbReference>
<comment type="caution">
    <text evidence="12">The sequence shown here is derived from an EMBL/GenBank/DDBJ whole genome shotgun (WGS) entry which is preliminary data.</text>
</comment>
<keyword evidence="13" id="KW-1185">Reference proteome</keyword>
<dbReference type="Pfam" id="PF02669">
    <property type="entry name" value="KdpC"/>
    <property type="match status" value="1"/>
</dbReference>
<evidence type="ECO:0000256" key="4">
    <source>
        <dbReference type="ARBA" id="ARBA00022692"/>
    </source>
</evidence>
<keyword evidence="5 11" id="KW-0547">Nucleotide-binding</keyword>